<dbReference type="AlphaFoldDB" id="A0A437SUW0"/>
<evidence type="ECO:0000313" key="3">
    <source>
        <dbReference type="Proteomes" id="UP000288291"/>
    </source>
</evidence>
<evidence type="ECO:0000259" key="1">
    <source>
        <dbReference type="SMART" id="SM00507"/>
    </source>
</evidence>
<dbReference type="PANTHER" id="PTHR39639">
    <property type="entry name" value="CHROMOSOME 16, WHOLE GENOME SHOTGUN SEQUENCE"/>
    <property type="match status" value="1"/>
</dbReference>
<keyword evidence="3" id="KW-1185">Reference proteome</keyword>
<dbReference type="GO" id="GO:0003676">
    <property type="term" value="F:nucleic acid binding"/>
    <property type="evidence" value="ECO:0007669"/>
    <property type="project" value="InterPro"/>
</dbReference>
<reference evidence="2 3" key="1">
    <citation type="submission" date="2018-12" db="EMBL/GenBank/DDBJ databases">
        <authorList>
            <person name="Meng J."/>
        </authorList>
    </citation>
    <scope>NUCLEOTIDE SEQUENCE [LARGE SCALE GENOMIC DNA]</scope>
    <source>
        <strain evidence="2 3">HT111-2</strain>
    </source>
</reference>
<accession>A0A437SUW0</accession>
<dbReference type="Proteomes" id="UP000288291">
    <property type="component" value="Unassembled WGS sequence"/>
</dbReference>
<dbReference type="GO" id="GO:0008270">
    <property type="term" value="F:zinc ion binding"/>
    <property type="evidence" value="ECO:0007669"/>
    <property type="project" value="InterPro"/>
</dbReference>
<dbReference type="EMBL" id="RXIA01000014">
    <property type="protein sequence ID" value="RVU70715.1"/>
    <property type="molecule type" value="Genomic_DNA"/>
</dbReference>
<gene>
    <name evidence="2" type="ORF">EJK17_06225</name>
</gene>
<dbReference type="Gene3D" id="1.10.30.50">
    <property type="match status" value="1"/>
</dbReference>
<dbReference type="SMART" id="SM00507">
    <property type="entry name" value="HNHc"/>
    <property type="match status" value="1"/>
</dbReference>
<dbReference type="PANTHER" id="PTHR39639:SF1">
    <property type="entry name" value="DUF262 DOMAIN-CONTAINING PROTEIN"/>
    <property type="match status" value="1"/>
</dbReference>
<organism evidence="2 3">
    <name type="scientific">Lactobacillus xujianguonis</name>
    <dbReference type="NCBI Taxonomy" id="2495899"/>
    <lineage>
        <taxon>Bacteria</taxon>
        <taxon>Bacillati</taxon>
        <taxon>Bacillota</taxon>
        <taxon>Bacilli</taxon>
        <taxon>Lactobacillales</taxon>
        <taxon>Lactobacillaceae</taxon>
        <taxon>Lactobacillus</taxon>
    </lineage>
</organism>
<dbReference type="GO" id="GO:0004519">
    <property type="term" value="F:endonuclease activity"/>
    <property type="evidence" value="ECO:0007669"/>
    <property type="project" value="InterPro"/>
</dbReference>
<dbReference type="CDD" id="cd00085">
    <property type="entry name" value="HNHc"/>
    <property type="match status" value="1"/>
</dbReference>
<dbReference type="InterPro" id="IPR004919">
    <property type="entry name" value="GmrSD_N"/>
</dbReference>
<comment type="caution">
    <text evidence="2">The sequence shown here is derived from an EMBL/GenBank/DDBJ whole genome shotgun (WGS) entry which is preliminary data.</text>
</comment>
<sequence length="386" mass="44736">MRTTLKQYKIKNIVDGFVYNEYEGKGLFGLSGKLTIQPEYQRNYIYAEKNREEAVIDSLLKGYPLGLIYFNKAGKDRLEVLDGQQRITSIGRFTTGKFAININGNETYFSGLSQDQKDKIMDSSLLVYICEGTESEIKEWFKTINIVGVPLNSQELLNAIYSGPFVTKAKEEFSNSQNANIQKWSAYIKGVANRQDYLKTALKWVSQDHIDEYMSKHRYDDNINELKTYFNAVIDWVSGVFTSVEKPMNQPNWGELYEQYHKNAYDPEKVNDRVQTLMADSDVTKKVGIFEYILGGEKEPKLLSIRKFSTNDKKTRYSEQTNKAKKDKTSNCPICQTDKEYKHTDHIWKYTEMEGDHIIPWSKGGRTELSNLQMLCKHHNSMKSNY</sequence>
<dbReference type="Pfam" id="PF03235">
    <property type="entry name" value="GmrSD_N"/>
    <property type="match status" value="1"/>
</dbReference>
<evidence type="ECO:0000313" key="2">
    <source>
        <dbReference type="EMBL" id="RVU70715.1"/>
    </source>
</evidence>
<protein>
    <submittedName>
        <fullName evidence="2">DUF262 domain-containing protein</fullName>
    </submittedName>
</protein>
<proteinExistence type="predicted"/>
<dbReference type="InterPro" id="IPR002711">
    <property type="entry name" value="HNH"/>
</dbReference>
<feature type="domain" description="HNH nuclease" evidence="1">
    <location>
        <begin position="336"/>
        <end position="381"/>
    </location>
</feature>
<dbReference type="RefSeq" id="WP_103660847.1">
    <property type="nucleotide sequence ID" value="NZ_ML136882.1"/>
</dbReference>
<name>A0A437SUW0_9LACO</name>
<dbReference type="Pfam" id="PF01844">
    <property type="entry name" value="HNH"/>
    <property type="match status" value="1"/>
</dbReference>
<dbReference type="InterPro" id="IPR003615">
    <property type="entry name" value="HNH_nuc"/>
</dbReference>